<dbReference type="SUPFAM" id="SSF53067">
    <property type="entry name" value="Actin-like ATPase domain"/>
    <property type="match status" value="1"/>
</dbReference>
<sequence length="390" mass="40690">MLTKADSSVHQSAGYLLWLVRTGRANSRAELQDLTGLARSTVGQRLDALRTAGFLRTDGVHASGGGRPPARLEFNNDHGLVLAADLGATHARVAVFDLVGTALAETAAPLRIADGPDEILSWTSEQFHALLSEAGRDAAEVRGIGVGVPGPVEFNTGVVHQPPIMPGWDGYPIAEHLHTKWRVPVIVDNDANVMAFGEYVTQYPDCPSVVLVKIATGIGAGLVLGGAVYRGIDGGAGDIGHVRVDASSDARCMCGALGCLAALASGTALAQRLPAAGSRDFVELVRAGNPKAVELARQAGRLVGEVLSTVVCLVNPQVLVIAGDLAETQFVAGVREVLYQRALPRATRNLDVVTSDLGDRAGVLGLRAMVVESVYAPAAVDRELERLAAG</sequence>
<dbReference type="RefSeq" id="WP_051793552.1">
    <property type="nucleotide sequence ID" value="NZ_QHKI01000005.1"/>
</dbReference>
<dbReference type="InterPro" id="IPR036390">
    <property type="entry name" value="WH_DNA-bd_sf"/>
</dbReference>
<dbReference type="InterPro" id="IPR049874">
    <property type="entry name" value="ROK_cs"/>
</dbReference>
<comment type="caution">
    <text evidence="2">The sequence shown here is derived from an EMBL/GenBank/DDBJ whole genome shotgun (WGS) entry which is preliminary data.</text>
</comment>
<evidence type="ECO:0000256" key="1">
    <source>
        <dbReference type="ARBA" id="ARBA00006479"/>
    </source>
</evidence>
<dbReference type="AlphaFoldDB" id="A0A428ZIL2"/>
<dbReference type="Gene3D" id="1.10.10.10">
    <property type="entry name" value="Winged helix-like DNA-binding domain superfamily/Winged helix DNA-binding domain"/>
    <property type="match status" value="1"/>
</dbReference>
<dbReference type="PANTHER" id="PTHR18964">
    <property type="entry name" value="ROK (REPRESSOR, ORF, KINASE) FAMILY"/>
    <property type="match status" value="1"/>
</dbReference>
<protein>
    <submittedName>
        <fullName evidence="2">ROK family protein</fullName>
    </submittedName>
</protein>
<dbReference type="PANTHER" id="PTHR18964:SF173">
    <property type="entry name" value="GLUCOKINASE"/>
    <property type="match status" value="1"/>
</dbReference>
<gene>
    <name evidence="2" type="ORF">DMH04_09355</name>
</gene>
<organism evidence="2 3">
    <name type="scientific">Kibdelosporangium aridum</name>
    <dbReference type="NCBI Taxonomy" id="2030"/>
    <lineage>
        <taxon>Bacteria</taxon>
        <taxon>Bacillati</taxon>
        <taxon>Actinomycetota</taxon>
        <taxon>Actinomycetes</taxon>
        <taxon>Pseudonocardiales</taxon>
        <taxon>Pseudonocardiaceae</taxon>
        <taxon>Kibdelosporangium</taxon>
    </lineage>
</organism>
<name>A0A428ZIL2_KIBAR</name>
<dbReference type="InterPro" id="IPR043129">
    <property type="entry name" value="ATPase_NBD"/>
</dbReference>
<reference evidence="2 3" key="1">
    <citation type="submission" date="2018-05" db="EMBL/GenBank/DDBJ databases">
        <title>Evolution of GPA BGCs.</title>
        <authorList>
            <person name="Waglechner N."/>
            <person name="Wright G.D."/>
        </authorList>
    </citation>
    <scope>NUCLEOTIDE SEQUENCE [LARGE SCALE GENOMIC DNA]</scope>
    <source>
        <strain evidence="2 3">A82846</strain>
    </source>
</reference>
<dbReference type="InterPro" id="IPR036388">
    <property type="entry name" value="WH-like_DNA-bd_sf"/>
</dbReference>
<dbReference type="InterPro" id="IPR000600">
    <property type="entry name" value="ROK"/>
</dbReference>
<proteinExistence type="inferred from homology"/>
<comment type="similarity">
    <text evidence="1">Belongs to the ROK (NagC/XylR) family.</text>
</comment>
<dbReference type="OrthoDB" id="3189808at2"/>
<dbReference type="SUPFAM" id="SSF46785">
    <property type="entry name" value="Winged helix' DNA-binding domain"/>
    <property type="match status" value="1"/>
</dbReference>
<dbReference type="Gene3D" id="3.30.420.40">
    <property type="match status" value="2"/>
</dbReference>
<dbReference type="Pfam" id="PF00480">
    <property type="entry name" value="ROK"/>
    <property type="match status" value="1"/>
</dbReference>
<dbReference type="EMBL" id="QHKI01000005">
    <property type="protein sequence ID" value="RSM87919.1"/>
    <property type="molecule type" value="Genomic_DNA"/>
</dbReference>
<accession>A0A428ZIL2</accession>
<evidence type="ECO:0000313" key="3">
    <source>
        <dbReference type="Proteomes" id="UP000287547"/>
    </source>
</evidence>
<evidence type="ECO:0000313" key="2">
    <source>
        <dbReference type="EMBL" id="RSM87919.1"/>
    </source>
</evidence>
<dbReference type="PROSITE" id="PS01125">
    <property type="entry name" value="ROK"/>
    <property type="match status" value="1"/>
</dbReference>
<dbReference type="Proteomes" id="UP000287547">
    <property type="component" value="Unassembled WGS sequence"/>
</dbReference>